<proteinExistence type="inferred from homology"/>
<dbReference type="SUPFAM" id="SSF56349">
    <property type="entry name" value="DNA breaking-rejoining enzymes"/>
    <property type="match status" value="1"/>
</dbReference>
<dbReference type="Gene3D" id="1.10.443.10">
    <property type="entry name" value="Intergrase catalytic core"/>
    <property type="match status" value="1"/>
</dbReference>
<dbReference type="GO" id="GO:0006310">
    <property type="term" value="P:DNA recombination"/>
    <property type="evidence" value="ECO:0007669"/>
    <property type="project" value="UniProtKB-KW"/>
</dbReference>
<evidence type="ECO:0000256" key="3">
    <source>
        <dbReference type="ARBA" id="ARBA00023172"/>
    </source>
</evidence>
<dbReference type="GO" id="GO:0015074">
    <property type="term" value="P:DNA integration"/>
    <property type="evidence" value="ECO:0007669"/>
    <property type="project" value="UniProtKB-KW"/>
</dbReference>
<dbReference type="AlphaFoldDB" id="A0A1X3FGL9"/>
<dbReference type="GO" id="GO:0003677">
    <property type="term" value="F:DNA binding"/>
    <property type="evidence" value="ECO:0007669"/>
    <property type="project" value="InterPro"/>
</dbReference>
<evidence type="ECO:0000313" key="6">
    <source>
        <dbReference type="Proteomes" id="UP000193553"/>
    </source>
</evidence>
<dbReference type="InterPro" id="IPR013762">
    <property type="entry name" value="Integrase-like_cat_sf"/>
</dbReference>
<evidence type="ECO:0000313" key="5">
    <source>
        <dbReference type="EMBL" id="OSJ03205.1"/>
    </source>
</evidence>
<comment type="caution">
    <text evidence="5">The sequence shown here is derived from an EMBL/GenBank/DDBJ whole genome shotgun (WGS) entry which is preliminary data.</text>
</comment>
<feature type="domain" description="Tyr recombinase" evidence="4">
    <location>
        <begin position="59"/>
        <end position="245"/>
    </location>
</feature>
<dbReference type="PANTHER" id="PTHR30629:SF2">
    <property type="entry name" value="PROPHAGE INTEGRASE INTS-RELATED"/>
    <property type="match status" value="1"/>
</dbReference>
<dbReference type="InterPro" id="IPR002104">
    <property type="entry name" value="Integrase_catalytic"/>
</dbReference>
<evidence type="ECO:0000256" key="2">
    <source>
        <dbReference type="ARBA" id="ARBA00022908"/>
    </source>
</evidence>
<keyword evidence="3" id="KW-0233">DNA recombination</keyword>
<dbReference type="PANTHER" id="PTHR30629">
    <property type="entry name" value="PROPHAGE INTEGRASE"/>
    <property type="match status" value="1"/>
</dbReference>
<dbReference type="PROSITE" id="PS51898">
    <property type="entry name" value="TYR_RECOMBINASE"/>
    <property type="match status" value="1"/>
</dbReference>
<name>A0A1X3FGL9_9BRAD</name>
<dbReference type="Proteomes" id="UP000193553">
    <property type="component" value="Unassembled WGS sequence"/>
</dbReference>
<dbReference type="EMBL" id="NAFI01000187">
    <property type="protein sequence ID" value="OSJ03205.1"/>
    <property type="molecule type" value="Genomic_DNA"/>
</dbReference>
<dbReference type="Pfam" id="PF00589">
    <property type="entry name" value="Phage_integrase"/>
    <property type="match status" value="1"/>
</dbReference>
<dbReference type="InterPro" id="IPR011010">
    <property type="entry name" value="DNA_brk_join_enz"/>
</dbReference>
<reference evidence="5 6" key="1">
    <citation type="submission" date="2017-03" db="EMBL/GenBank/DDBJ databases">
        <title>Whole genome sequences of fourteen strains of Bradyrhizobium canariense and one strain of Bradyrhizobium japonicum isolated from Lupinus (Papilionoideae: Genisteae) species in Algeria.</title>
        <authorList>
            <person name="Crovadore J."/>
            <person name="Chekireb D."/>
            <person name="Brachmann A."/>
            <person name="Chablais R."/>
            <person name="Cochard B."/>
            <person name="Lefort F."/>
        </authorList>
    </citation>
    <scope>NUCLEOTIDE SEQUENCE [LARGE SCALE GENOMIC DNA]</scope>
    <source>
        <strain evidence="5 6">UBMA195</strain>
    </source>
</reference>
<gene>
    <name evidence="5" type="ORF">BSZ18_32210</name>
</gene>
<keyword evidence="2" id="KW-0229">DNA integration</keyword>
<organism evidence="5 6">
    <name type="scientific">Bradyrhizobium canariense</name>
    <dbReference type="NCBI Taxonomy" id="255045"/>
    <lineage>
        <taxon>Bacteria</taxon>
        <taxon>Pseudomonadati</taxon>
        <taxon>Pseudomonadota</taxon>
        <taxon>Alphaproteobacteria</taxon>
        <taxon>Hyphomicrobiales</taxon>
        <taxon>Nitrobacteraceae</taxon>
        <taxon>Bradyrhizobium</taxon>
    </lineage>
</organism>
<evidence type="ECO:0000259" key="4">
    <source>
        <dbReference type="PROSITE" id="PS51898"/>
    </source>
</evidence>
<protein>
    <recommendedName>
        <fullName evidence="4">Tyr recombinase domain-containing protein</fullName>
    </recommendedName>
</protein>
<dbReference type="InterPro" id="IPR050808">
    <property type="entry name" value="Phage_Integrase"/>
</dbReference>
<evidence type="ECO:0000256" key="1">
    <source>
        <dbReference type="ARBA" id="ARBA00008857"/>
    </source>
</evidence>
<sequence length="267" mass="30071">MASILEREQAARGVQSLRQSDCMEIVENLLRRLKELDQELAARNSDEAMARIESPSERARDRILSDEEIRVMFRACEGQGVFGSFVKMLLFTAQRRTKVATMQWEDLAGEVWTIATEDREKGNAQRLKLPKPALAIIDAQREMRTNGYVFPASFKTSRADPSRHYGSFSAFGDGKAALDKGMAEIVPNIPRWTLHDLRRTARSLMSRARVRPEIAERVLGHAIPGVQGVYDRHAYDLERAQALTALAALIGRILDRKSGNVVPLRRA</sequence>
<accession>A0A1X3FGL9</accession>
<comment type="similarity">
    <text evidence="1">Belongs to the 'phage' integrase family.</text>
</comment>